<dbReference type="EMBL" id="NCKU01001379">
    <property type="protein sequence ID" value="RWS12245.1"/>
    <property type="molecule type" value="Genomic_DNA"/>
</dbReference>
<evidence type="ECO:0000256" key="4">
    <source>
        <dbReference type="ARBA" id="ARBA00014464"/>
    </source>
</evidence>
<evidence type="ECO:0000259" key="13">
    <source>
        <dbReference type="PROSITE" id="PS50102"/>
    </source>
</evidence>
<keyword evidence="14" id="KW-0648">Protein biosynthesis</keyword>
<keyword evidence="6" id="KW-0678">Repressor</keyword>
<organism evidence="14 15">
    <name type="scientific">Dinothrombium tinctorium</name>
    <dbReference type="NCBI Taxonomy" id="1965070"/>
    <lineage>
        <taxon>Eukaryota</taxon>
        <taxon>Metazoa</taxon>
        <taxon>Ecdysozoa</taxon>
        <taxon>Arthropoda</taxon>
        <taxon>Chelicerata</taxon>
        <taxon>Arachnida</taxon>
        <taxon>Acari</taxon>
        <taxon>Acariformes</taxon>
        <taxon>Trombidiformes</taxon>
        <taxon>Prostigmata</taxon>
        <taxon>Anystina</taxon>
        <taxon>Parasitengona</taxon>
        <taxon>Trombidioidea</taxon>
        <taxon>Trombidiidae</taxon>
        <taxon>Dinothrombium</taxon>
    </lineage>
</organism>
<feature type="domain" description="RRM" evidence="13">
    <location>
        <begin position="164"/>
        <end position="234"/>
    </location>
</feature>
<dbReference type="GO" id="GO:0005694">
    <property type="term" value="C:chromosome"/>
    <property type="evidence" value="ECO:0007669"/>
    <property type="project" value="UniProtKB-SubCell"/>
</dbReference>
<dbReference type="InterPro" id="IPR033102">
    <property type="entry name" value="NELFE"/>
</dbReference>
<reference evidence="14 15" key="1">
    <citation type="journal article" date="2018" name="Gigascience">
        <title>Genomes of trombidid mites reveal novel predicted allergens and laterally-transferred genes associated with secondary metabolism.</title>
        <authorList>
            <person name="Dong X."/>
            <person name="Chaisiri K."/>
            <person name="Xia D."/>
            <person name="Armstrong S.D."/>
            <person name="Fang Y."/>
            <person name="Donnelly M.J."/>
            <person name="Kadowaki T."/>
            <person name="McGarry J.W."/>
            <person name="Darby A.C."/>
            <person name="Makepeace B.L."/>
        </authorList>
    </citation>
    <scope>NUCLEOTIDE SEQUENCE [LARGE SCALE GENOMIC DNA]</scope>
    <source>
        <strain evidence="14">UoL-WK</strain>
    </source>
</reference>
<keyword evidence="15" id="KW-1185">Reference proteome</keyword>
<dbReference type="SMART" id="SM00360">
    <property type="entry name" value="RRM"/>
    <property type="match status" value="1"/>
</dbReference>
<evidence type="ECO:0000256" key="3">
    <source>
        <dbReference type="ARBA" id="ARBA00006120"/>
    </source>
</evidence>
<keyword evidence="14" id="KW-0251">Elongation factor</keyword>
<dbReference type="PANTHER" id="PTHR17250">
    <property type="entry name" value="NEGATIVE ELONGATION FACTOR E"/>
    <property type="match status" value="1"/>
</dbReference>
<comment type="caution">
    <text evidence="14">The sequence shown here is derived from an EMBL/GenBank/DDBJ whole genome shotgun (WGS) entry which is preliminary data.</text>
</comment>
<comment type="similarity">
    <text evidence="3">Belongs to the RRM NELF-E family.</text>
</comment>
<evidence type="ECO:0000313" key="15">
    <source>
        <dbReference type="Proteomes" id="UP000285301"/>
    </source>
</evidence>
<keyword evidence="7 11" id="KW-0694">RNA-binding</keyword>
<evidence type="ECO:0000256" key="11">
    <source>
        <dbReference type="PROSITE-ProRule" id="PRU00176"/>
    </source>
</evidence>
<evidence type="ECO:0000256" key="6">
    <source>
        <dbReference type="ARBA" id="ARBA00022491"/>
    </source>
</evidence>
<evidence type="ECO:0000256" key="9">
    <source>
        <dbReference type="ARBA" id="ARBA00023163"/>
    </source>
</evidence>
<protein>
    <recommendedName>
        <fullName evidence="4">Negative elongation factor E</fullName>
    </recommendedName>
</protein>
<feature type="compositionally biased region" description="Basic and acidic residues" evidence="12">
    <location>
        <begin position="50"/>
        <end position="64"/>
    </location>
</feature>
<sequence length="265" mass="29561">MVFIQIPSQLTEEEKMLQTKYQKLKRKKKALQALKAPKPEPTPIHQQLKRSSETSKQDAKEVAKKLLKSGAISAIKVPDKDKQKGHLFKRPKTGRKDSSSEKPGGYQPFSSLHSHDSETDFSSVSPGNEFSLARSRYKSLSETFVHASDDREGRQNRDLPTSGNTIYVSGTGVNESVLKSGFSPFGTILNIHVESRKNCGFVTFDSVEQAKNAINEMNGKTVDGIRLDVSFARRQPLIHTTSDASSSETVDNWRRIADSYSRDSK</sequence>
<keyword evidence="10" id="KW-0539">Nucleus</keyword>
<feature type="non-terminal residue" evidence="14">
    <location>
        <position position="265"/>
    </location>
</feature>
<evidence type="ECO:0000256" key="7">
    <source>
        <dbReference type="ARBA" id="ARBA00022884"/>
    </source>
</evidence>
<dbReference type="GO" id="GO:0003746">
    <property type="term" value="F:translation elongation factor activity"/>
    <property type="evidence" value="ECO:0007669"/>
    <property type="project" value="UniProtKB-KW"/>
</dbReference>
<dbReference type="PANTHER" id="PTHR17250:SF0">
    <property type="entry name" value="NEGATIVE ELONGATION FACTOR E"/>
    <property type="match status" value="1"/>
</dbReference>
<evidence type="ECO:0000256" key="12">
    <source>
        <dbReference type="SAM" id="MobiDB-lite"/>
    </source>
</evidence>
<dbReference type="AlphaFoldDB" id="A0A443RAD2"/>
<proteinExistence type="inferred from homology"/>
<dbReference type="GO" id="GO:0003723">
    <property type="term" value="F:RNA binding"/>
    <property type="evidence" value="ECO:0007669"/>
    <property type="project" value="UniProtKB-UniRule"/>
</dbReference>
<evidence type="ECO:0000313" key="14">
    <source>
        <dbReference type="EMBL" id="RWS12245.1"/>
    </source>
</evidence>
<accession>A0A443RAD2</accession>
<name>A0A443RAD2_9ACAR</name>
<dbReference type="SUPFAM" id="SSF54928">
    <property type="entry name" value="RNA-binding domain, RBD"/>
    <property type="match status" value="1"/>
</dbReference>
<evidence type="ECO:0000256" key="10">
    <source>
        <dbReference type="ARBA" id="ARBA00023242"/>
    </source>
</evidence>
<evidence type="ECO:0000256" key="1">
    <source>
        <dbReference type="ARBA" id="ARBA00004123"/>
    </source>
</evidence>
<dbReference type="Gene3D" id="3.30.70.330">
    <property type="match status" value="1"/>
</dbReference>
<dbReference type="PROSITE" id="PS50102">
    <property type="entry name" value="RRM"/>
    <property type="match status" value="1"/>
</dbReference>
<keyword evidence="9" id="KW-0804">Transcription</keyword>
<dbReference type="InterPro" id="IPR035979">
    <property type="entry name" value="RBD_domain_sf"/>
</dbReference>
<evidence type="ECO:0000256" key="5">
    <source>
        <dbReference type="ARBA" id="ARBA00022454"/>
    </source>
</evidence>
<dbReference type="STRING" id="1965070.A0A443RAD2"/>
<dbReference type="Pfam" id="PF00076">
    <property type="entry name" value="RRM_1"/>
    <property type="match status" value="1"/>
</dbReference>
<keyword evidence="5" id="KW-0158">Chromosome</keyword>
<evidence type="ECO:0000256" key="2">
    <source>
        <dbReference type="ARBA" id="ARBA00004286"/>
    </source>
</evidence>
<dbReference type="GO" id="GO:0034244">
    <property type="term" value="P:negative regulation of transcription elongation by RNA polymerase II"/>
    <property type="evidence" value="ECO:0007669"/>
    <property type="project" value="TreeGrafter"/>
</dbReference>
<dbReference type="Proteomes" id="UP000285301">
    <property type="component" value="Unassembled WGS sequence"/>
</dbReference>
<feature type="region of interest" description="Disordered" evidence="12">
    <location>
        <begin position="28"/>
        <end position="128"/>
    </location>
</feature>
<dbReference type="OrthoDB" id="378874at2759"/>
<dbReference type="GO" id="GO:0032021">
    <property type="term" value="C:NELF complex"/>
    <property type="evidence" value="ECO:0007669"/>
    <property type="project" value="InterPro"/>
</dbReference>
<evidence type="ECO:0000256" key="8">
    <source>
        <dbReference type="ARBA" id="ARBA00023015"/>
    </source>
</evidence>
<keyword evidence="8" id="KW-0805">Transcription regulation</keyword>
<dbReference type="InterPro" id="IPR000504">
    <property type="entry name" value="RRM_dom"/>
</dbReference>
<dbReference type="InterPro" id="IPR012677">
    <property type="entry name" value="Nucleotide-bd_a/b_plait_sf"/>
</dbReference>
<comment type="subcellular location">
    <subcellularLocation>
        <location evidence="2">Chromosome</location>
    </subcellularLocation>
    <subcellularLocation>
        <location evidence="1">Nucleus</location>
    </subcellularLocation>
</comment>
<gene>
    <name evidence="14" type="ORF">B4U79_03354</name>
</gene>